<dbReference type="EMBL" id="JBAWKC010000001">
    <property type="protein sequence ID" value="MFH6767723.1"/>
    <property type="molecule type" value="Genomic_DNA"/>
</dbReference>
<sequence>MSKIIFRLLLSFIVFVTAFIAIRQLVIPDSFGKLGHYRANSLEDNKARVPYYKGTEKCASCHQDIYDLQFSDLHSEISCESCHPPKIDAYTECKVMPPKVEGTIEFCAQCHKMNAGRIDKGVPQLNIEEHKGDQNCIECHNAHAPWELTE</sequence>
<accession>A0ABW7MMX6</accession>
<reference evidence="1 2" key="1">
    <citation type="submission" date="2024-02" db="EMBL/GenBank/DDBJ databases">
        <title>A Gaetbulibacter species isolated from tidal flats and genomic insights of their niches.</title>
        <authorList>
            <person name="Ye Y."/>
        </authorList>
    </citation>
    <scope>NUCLEOTIDE SEQUENCE [LARGE SCALE GENOMIC DNA]</scope>
    <source>
        <strain evidence="1 2">KEM-8</strain>
    </source>
</reference>
<dbReference type="InterPro" id="IPR036280">
    <property type="entry name" value="Multihaem_cyt_sf"/>
</dbReference>
<name>A0ABW7MMX6_9FLAO</name>
<evidence type="ECO:0000313" key="2">
    <source>
        <dbReference type="Proteomes" id="UP001610104"/>
    </source>
</evidence>
<gene>
    <name evidence="1" type="ORF">V8G56_03155</name>
</gene>
<comment type="caution">
    <text evidence="1">The sequence shown here is derived from an EMBL/GenBank/DDBJ whole genome shotgun (WGS) entry which is preliminary data.</text>
</comment>
<protein>
    <submittedName>
        <fullName evidence="1">Uncharacterized protein</fullName>
    </submittedName>
</protein>
<evidence type="ECO:0000313" key="1">
    <source>
        <dbReference type="EMBL" id="MFH6767723.1"/>
    </source>
</evidence>
<dbReference type="Proteomes" id="UP001610104">
    <property type="component" value="Unassembled WGS sequence"/>
</dbReference>
<dbReference type="Gene3D" id="1.10.287.3080">
    <property type="match status" value="1"/>
</dbReference>
<organism evidence="1 2">
    <name type="scientific">Gaetbulibacter aquiaggeris</name>
    <dbReference type="NCBI Taxonomy" id="1735373"/>
    <lineage>
        <taxon>Bacteria</taxon>
        <taxon>Pseudomonadati</taxon>
        <taxon>Bacteroidota</taxon>
        <taxon>Flavobacteriia</taxon>
        <taxon>Flavobacteriales</taxon>
        <taxon>Flavobacteriaceae</taxon>
        <taxon>Gaetbulibacter</taxon>
    </lineage>
</organism>
<proteinExistence type="predicted"/>
<keyword evidence="2" id="KW-1185">Reference proteome</keyword>
<dbReference type="RefSeq" id="WP_395437007.1">
    <property type="nucleotide sequence ID" value="NZ_JBAWKC010000001.1"/>
</dbReference>
<dbReference type="SUPFAM" id="SSF48695">
    <property type="entry name" value="Multiheme cytochromes"/>
    <property type="match status" value="1"/>
</dbReference>